<keyword evidence="2" id="KW-1185">Reference proteome</keyword>
<sequence>NNSESTIPWNDGKNEFRNGGHASGILRFCDGKGIVTIVIKCDGKVILRLTVEVIAKSLEKVGGGDSEEFRKG</sequence>
<dbReference type="AlphaFoldDB" id="A0A392V1U2"/>
<comment type="caution">
    <text evidence="1">The sequence shown here is derived from an EMBL/GenBank/DDBJ whole genome shotgun (WGS) entry which is preliminary data.</text>
</comment>
<dbReference type="EMBL" id="LXQA011018402">
    <property type="protein sequence ID" value="MCI81413.1"/>
    <property type="molecule type" value="Genomic_DNA"/>
</dbReference>
<dbReference type="Proteomes" id="UP000265520">
    <property type="component" value="Unassembled WGS sequence"/>
</dbReference>
<evidence type="ECO:0000313" key="2">
    <source>
        <dbReference type="Proteomes" id="UP000265520"/>
    </source>
</evidence>
<evidence type="ECO:0000313" key="1">
    <source>
        <dbReference type="EMBL" id="MCI81413.1"/>
    </source>
</evidence>
<organism evidence="1 2">
    <name type="scientific">Trifolium medium</name>
    <dbReference type="NCBI Taxonomy" id="97028"/>
    <lineage>
        <taxon>Eukaryota</taxon>
        <taxon>Viridiplantae</taxon>
        <taxon>Streptophyta</taxon>
        <taxon>Embryophyta</taxon>
        <taxon>Tracheophyta</taxon>
        <taxon>Spermatophyta</taxon>
        <taxon>Magnoliopsida</taxon>
        <taxon>eudicotyledons</taxon>
        <taxon>Gunneridae</taxon>
        <taxon>Pentapetalae</taxon>
        <taxon>rosids</taxon>
        <taxon>fabids</taxon>
        <taxon>Fabales</taxon>
        <taxon>Fabaceae</taxon>
        <taxon>Papilionoideae</taxon>
        <taxon>50 kb inversion clade</taxon>
        <taxon>NPAAA clade</taxon>
        <taxon>Hologalegina</taxon>
        <taxon>IRL clade</taxon>
        <taxon>Trifolieae</taxon>
        <taxon>Trifolium</taxon>
    </lineage>
</organism>
<name>A0A392V1U2_9FABA</name>
<accession>A0A392V1U2</accession>
<feature type="non-terminal residue" evidence="1">
    <location>
        <position position="1"/>
    </location>
</feature>
<reference evidence="1 2" key="1">
    <citation type="journal article" date="2018" name="Front. Plant Sci.">
        <title>Red Clover (Trifolium pratense) and Zigzag Clover (T. medium) - A Picture of Genomic Similarities and Differences.</title>
        <authorList>
            <person name="Dluhosova J."/>
            <person name="Istvanek J."/>
            <person name="Nedelnik J."/>
            <person name="Repkova J."/>
        </authorList>
    </citation>
    <scope>NUCLEOTIDE SEQUENCE [LARGE SCALE GENOMIC DNA]</scope>
    <source>
        <strain evidence="2">cv. 10/8</strain>
        <tissue evidence="1">Leaf</tissue>
    </source>
</reference>
<proteinExistence type="predicted"/>
<protein>
    <submittedName>
        <fullName evidence="1">Uncharacterized protein</fullName>
    </submittedName>
</protein>